<evidence type="ECO:0000256" key="1">
    <source>
        <dbReference type="SAM" id="Phobius"/>
    </source>
</evidence>
<comment type="caution">
    <text evidence="2">The sequence shown here is derived from an EMBL/GenBank/DDBJ whole genome shotgun (WGS) entry which is preliminary data.</text>
</comment>
<proteinExistence type="predicted"/>
<feature type="transmembrane region" description="Helical" evidence="1">
    <location>
        <begin position="73"/>
        <end position="93"/>
    </location>
</feature>
<dbReference type="AlphaFoldDB" id="A0AAD6DKT2"/>
<evidence type="ECO:0000313" key="3">
    <source>
        <dbReference type="Proteomes" id="UP001213799"/>
    </source>
</evidence>
<dbReference type="RefSeq" id="XP_056747055.1">
    <property type="nucleotide sequence ID" value="XM_056901768.1"/>
</dbReference>
<reference evidence="2" key="1">
    <citation type="journal article" date="2023" name="IMA Fungus">
        <title>Comparative genomic study of the Penicillium genus elucidates a diverse pangenome and 15 lateral gene transfer events.</title>
        <authorList>
            <person name="Petersen C."/>
            <person name="Sorensen T."/>
            <person name="Nielsen M.R."/>
            <person name="Sondergaard T.E."/>
            <person name="Sorensen J.L."/>
            <person name="Fitzpatrick D.A."/>
            <person name="Frisvad J.C."/>
            <person name="Nielsen K.L."/>
        </authorList>
    </citation>
    <scope>NUCLEOTIDE SEQUENCE</scope>
    <source>
        <strain evidence="2">IBT 12815</strain>
    </source>
</reference>
<organism evidence="2 3">
    <name type="scientific">Penicillium hordei</name>
    <dbReference type="NCBI Taxonomy" id="40994"/>
    <lineage>
        <taxon>Eukaryota</taxon>
        <taxon>Fungi</taxon>
        <taxon>Dikarya</taxon>
        <taxon>Ascomycota</taxon>
        <taxon>Pezizomycotina</taxon>
        <taxon>Eurotiomycetes</taxon>
        <taxon>Eurotiomycetidae</taxon>
        <taxon>Eurotiales</taxon>
        <taxon>Aspergillaceae</taxon>
        <taxon>Penicillium</taxon>
    </lineage>
</organism>
<reference evidence="2" key="2">
    <citation type="submission" date="2023-01" db="EMBL/GenBank/DDBJ databases">
        <authorList>
            <person name="Petersen C."/>
        </authorList>
    </citation>
    <scope>NUCLEOTIDE SEQUENCE</scope>
    <source>
        <strain evidence="2">IBT 12815</strain>
    </source>
</reference>
<evidence type="ECO:0000313" key="2">
    <source>
        <dbReference type="EMBL" id="KAJ5588036.1"/>
    </source>
</evidence>
<sequence length="98" mass="11199">MYQHLESITPENSCRVVESGQGSVWNLRVLIAVEGIYPVEGIYLWHIKSANPWNTFWEMICCLLGRYLLVPRLGLCLIVYGIGLVMGVKLSAFNQLWK</sequence>
<accession>A0AAD6DKT2</accession>
<gene>
    <name evidence="2" type="ORF">N7537_010714</name>
</gene>
<keyword evidence="1" id="KW-0812">Transmembrane</keyword>
<name>A0AAD6DKT2_9EURO</name>
<protein>
    <submittedName>
        <fullName evidence="2">Uncharacterized protein</fullName>
    </submittedName>
</protein>
<dbReference type="Proteomes" id="UP001213799">
    <property type="component" value="Unassembled WGS sequence"/>
</dbReference>
<keyword evidence="1" id="KW-1133">Transmembrane helix</keyword>
<keyword evidence="1" id="KW-0472">Membrane</keyword>
<dbReference type="EMBL" id="JAQJAE010000006">
    <property type="protein sequence ID" value="KAJ5588036.1"/>
    <property type="molecule type" value="Genomic_DNA"/>
</dbReference>
<dbReference type="GeneID" id="81592010"/>
<keyword evidence="3" id="KW-1185">Reference proteome</keyword>